<accession>A0A367WU06</accession>
<dbReference type="Proteomes" id="UP000252517">
    <property type="component" value="Unassembled WGS sequence"/>
</dbReference>
<evidence type="ECO:0000313" key="2">
    <source>
        <dbReference type="Proteomes" id="UP000252517"/>
    </source>
</evidence>
<proteinExistence type="predicted"/>
<dbReference type="OrthoDB" id="7363365at2"/>
<dbReference type="RefSeq" id="WP_114089704.1">
    <property type="nucleotide sequence ID" value="NZ_JPWH01000018.1"/>
</dbReference>
<organism evidence="1 2">
    <name type="scientific">Thalassospira profundimaris</name>
    <dbReference type="NCBI Taxonomy" id="502049"/>
    <lineage>
        <taxon>Bacteria</taxon>
        <taxon>Pseudomonadati</taxon>
        <taxon>Pseudomonadota</taxon>
        <taxon>Alphaproteobacteria</taxon>
        <taxon>Rhodospirillales</taxon>
        <taxon>Thalassospiraceae</taxon>
        <taxon>Thalassospira</taxon>
    </lineage>
</organism>
<name>A0A367WU06_9PROT</name>
<protein>
    <submittedName>
        <fullName evidence="1">Uncharacterized protein</fullName>
    </submittedName>
</protein>
<evidence type="ECO:0000313" key="1">
    <source>
        <dbReference type="EMBL" id="RCK44933.1"/>
    </source>
</evidence>
<dbReference type="EMBL" id="JPWH01000018">
    <property type="protein sequence ID" value="RCK44933.1"/>
    <property type="molecule type" value="Genomic_DNA"/>
</dbReference>
<gene>
    <name evidence="1" type="ORF">TH25_18780</name>
</gene>
<reference evidence="1 2" key="1">
    <citation type="submission" date="2014-07" db="EMBL/GenBank/DDBJ databases">
        <title>Draft genome sequence of Thalassospira profundimaris S25-3-2.</title>
        <authorList>
            <person name="Lai Q."/>
            <person name="Shao Z."/>
        </authorList>
    </citation>
    <scope>NUCLEOTIDE SEQUENCE [LARGE SCALE GENOMIC DNA]</scope>
    <source>
        <strain evidence="1 2">S25-3-2</strain>
    </source>
</reference>
<sequence>MQVWIVEYIYDDDGAVRINTANIRATDYETARSFAVANAPAPDFVMSVRPQSEEQFLGQTVIQAHEMTGKIVSDLPDPEHEDEDGDF</sequence>
<dbReference type="AlphaFoldDB" id="A0A367WU06"/>
<comment type="caution">
    <text evidence="1">The sequence shown here is derived from an EMBL/GenBank/DDBJ whole genome shotgun (WGS) entry which is preliminary data.</text>
</comment>